<proteinExistence type="predicted"/>
<protein>
    <submittedName>
        <fullName evidence="1">Uncharacterized protein</fullName>
    </submittedName>
</protein>
<dbReference type="KEGG" id="bthg:MS2017_0415"/>
<dbReference type="AlphaFoldDB" id="A0A3G3IJY2"/>
<sequence length="49" mass="5244">MVGFGMLCRGLNTLINDDGGIGRNSKITFTANTSNIYYILAGAYGDKII</sequence>
<organism evidence="1 2">
    <name type="scientific">Bathymodiolus thermophilus thioautotrophic gill symbiont</name>
    <dbReference type="NCBI Taxonomy" id="2360"/>
    <lineage>
        <taxon>Bacteria</taxon>
        <taxon>Pseudomonadati</taxon>
        <taxon>Pseudomonadota</taxon>
        <taxon>Gammaproteobacteria</taxon>
        <taxon>sulfur-oxidizing symbionts</taxon>
    </lineage>
</organism>
<evidence type="ECO:0000313" key="1">
    <source>
        <dbReference type="EMBL" id="AYQ56160.1"/>
    </source>
</evidence>
<gene>
    <name evidence="1" type="ORF">MS2017_0415</name>
</gene>
<evidence type="ECO:0000313" key="2">
    <source>
        <dbReference type="Proteomes" id="UP000278334"/>
    </source>
</evidence>
<dbReference type="EMBL" id="CP024634">
    <property type="protein sequence ID" value="AYQ56160.1"/>
    <property type="molecule type" value="Genomic_DNA"/>
</dbReference>
<reference evidence="1 2" key="1">
    <citation type="submission" date="2017-11" db="EMBL/GenBank/DDBJ databases">
        <title>Genome sequence of the bacterial symbiont EPR9N from a vent mussel Bathymodiolus thermophilus.</title>
        <authorList>
            <person name="Won Y.-J."/>
        </authorList>
    </citation>
    <scope>NUCLEOTIDE SEQUENCE [LARGE SCALE GENOMIC DNA]</scope>
    <source>
        <strain evidence="1 2">EPR9N</strain>
    </source>
</reference>
<dbReference type="Proteomes" id="UP000278334">
    <property type="component" value="Chromosome"/>
</dbReference>
<accession>A0A3G3IJY2</accession>
<name>A0A3G3IJY2_9GAMM</name>